<dbReference type="SUPFAM" id="SSF53335">
    <property type="entry name" value="S-adenosyl-L-methionine-dependent methyltransferases"/>
    <property type="match status" value="1"/>
</dbReference>
<keyword evidence="3" id="KW-0808">Transferase</keyword>
<dbReference type="Gene3D" id="3.40.50.150">
    <property type="entry name" value="Vaccinia Virus protein VP39"/>
    <property type="match status" value="1"/>
</dbReference>
<proteinExistence type="predicted"/>
<dbReference type="InterPro" id="IPR029063">
    <property type="entry name" value="SAM-dependent_MTases_sf"/>
</dbReference>
<protein>
    <submittedName>
        <fullName evidence="3">Cytosine-specific methyltransferase</fullName>
    </submittedName>
</protein>
<evidence type="ECO:0000313" key="1">
    <source>
        <dbReference type="EMBL" id="CAI3987629.1"/>
    </source>
</evidence>
<feature type="non-terminal residue" evidence="1">
    <location>
        <position position="116"/>
    </location>
</feature>
<dbReference type="GO" id="GO:0032259">
    <property type="term" value="P:methylation"/>
    <property type="evidence" value="ECO:0007669"/>
    <property type="project" value="UniProtKB-KW"/>
</dbReference>
<reference evidence="1" key="1">
    <citation type="submission" date="2022-10" db="EMBL/GenBank/DDBJ databases">
        <authorList>
            <person name="Chen Y."/>
            <person name="Dougan E. K."/>
            <person name="Chan C."/>
            <person name="Rhodes N."/>
            <person name="Thang M."/>
        </authorList>
    </citation>
    <scope>NUCLEOTIDE SEQUENCE</scope>
</reference>
<dbReference type="EMBL" id="CAMXCT020001185">
    <property type="protein sequence ID" value="CAL1141004.1"/>
    <property type="molecule type" value="Genomic_DNA"/>
</dbReference>
<evidence type="ECO:0000313" key="3">
    <source>
        <dbReference type="EMBL" id="CAL4774941.1"/>
    </source>
</evidence>
<evidence type="ECO:0000313" key="4">
    <source>
        <dbReference type="Proteomes" id="UP001152797"/>
    </source>
</evidence>
<comment type="caution">
    <text evidence="1">The sequence shown here is derived from an EMBL/GenBank/DDBJ whole genome shotgun (WGS) entry which is preliminary data.</text>
</comment>
<dbReference type="AlphaFoldDB" id="A0A9P1C9T4"/>
<accession>A0A9P1C9T4</accession>
<reference evidence="2" key="2">
    <citation type="submission" date="2024-04" db="EMBL/GenBank/DDBJ databases">
        <authorList>
            <person name="Chen Y."/>
            <person name="Shah S."/>
            <person name="Dougan E. K."/>
            <person name="Thang M."/>
            <person name="Chan C."/>
        </authorList>
    </citation>
    <scope>NUCLEOTIDE SEQUENCE [LARGE SCALE GENOMIC DNA]</scope>
</reference>
<keyword evidence="4" id="KW-1185">Reference proteome</keyword>
<keyword evidence="3" id="KW-0489">Methyltransferase</keyword>
<organism evidence="1">
    <name type="scientific">Cladocopium goreaui</name>
    <dbReference type="NCBI Taxonomy" id="2562237"/>
    <lineage>
        <taxon>Eukaryota</taxon>
        <taxon>Sar</taxon>
        <taxon>Alveolata</taxon>
        <taxon>Dinophyceae</taxon>
        <taxon>Suessiales</taxon>
        <taxon>Symbiodiniaceae</taxon>
        <taxon>Cladocopium</taxon>
    </lineage>
</organism>
<evidence type="ECO:0000313" key="2">
    <source>
        <dbReference type="EMBL" id="CAL1141004.1"/>
    </source>
</evidence>
<dbReference type="OrthoDB" id="62853at2759"/>
<dbReference type="EMBL" id="CAMXCT010001185">
    <property type="protein sequence ID" value="CAI3987629.1"/>
    <property type="molecule type" value="Genomic_DNA"/>
</dbReference>
<gene>
    <name evidence="1" type="ORF">C1SCF055_LOCUS14884</name>
</gene>
<name>A0A9P1C9T4_9DINO</name>
<dbReference type="Proteomes" id="UP001152797">
    <property type="component" value="Unassembled WGS sequence"/>
</dbReference>
<dbReference type="EMBL" id="CAMXCT030001185">
    <property type="protein sequence ID" value="CAL4774941.1"/>
    <property type="molecule type" value="Genomic_DNA"/>
</dbReference>
<dbReference type="GO" id="GO:0008168">
    <property type="term" value="F:methyltransferase activity"/>
    <property type="evidence" value="ECO:0007669"/>
    <property type="project" value="UniProtKB-KW"/>
</dbReference>
<sequence>EPKHKVASLFAGVLGLELGLRPFVKVASYVEVSPFCRDVIKARIQDQLADPGPILEDISSAGNQNSMQGSRTILIREVFRLHDEYKTKGRPLKSLVLENVGAILSTKCRDCMEYVL</sequence>